<dbReference type="EMBL" id="BAAAQX010000027">
    <property type="protein sequence ID" value="GAA2212634.1"/>
    <property type="molecule type" value="Genomic_DNA"/>
</dbReference>
<accession>A0ABN3CT71</accession>
<dbReference type="InterPro" id="IPR008316">
    <property type="entry name" value="UCP029876"/>
</dbReference>
<dbReference type="RefSeq" id="WP_344487323.1">
    <property type="nucleotide sequence ID" value="NZ_BAAAQX010000027.1"/>
</dbReference>
<evidence type="ECO:0000313" key="1">
    <source>
        <dbReference type="EMBL" id="GAA2212634.1"/>
    </source>
</evidence>
<evidence type="ECO:0008006" key="3">
    <source>
        <dbReference type="Google" id="ProtNLM"/>
    </source>
</evidence>
<dbReference type="Proteomes" id="UP001499843">
    <property type="component" value="Unassembled WGS sequence"/>
</dbReference>
<name>A0ABN3CT71_9ACTN</name>
<dbReference type="Pfam" id="PF06304">
    <property type="entry name" value="DUF1048"/>
    <property type="match status" value="1"/>
</dbReference>
<reference evidence="2" key="1">
    <citation type="journal article" date="2019" name="Int. J. Syst. Evol. Microbiol.">
        <title>The Global Catalogue of Microorganisms (GCM) 10K type strain sequencing project: providing services to taxonomists for standard genome sequencing and annotation.</title>
        <authorList>
            <consortium name="The Broad Institute Genomics Platform"/>
            <consortium name="The Broad Institute Genome Sequencing Center for Infectious Disease"/>
            <person name="Wu L."/>
            <person name="Ma J."/>
        </authorList>
    </citation>
    <scope>NUCLEOTIDE SEQUENCE [LARGE SCALE GENOMIC DNA]</scope>
    <source>
        <strain evidence="2">JCM 16114</strain>
    </source>
</reference>
<proteinExistence type="predicted"/>
<protein>
    <recommendedName>
        <fullName evidence="3">DNA-binding ferritin-like protein (Dps family)</fullName>
    </recommendedName>
</protein>
<evidence type="ECO:0000313" key="2">
    <source>
        <dbReference type="Proteomes" id="UP001499843"/>
    </source>
</evidence>
<dbReference type="Gene3D" id="1.10.1900.10">
    <property type="entry name" value="c-terminal domain of poly(a) binding protein"/>
    <property type="match status" value="1"/>
</dbReference>
<organism evidence="1 2">
    <name type="scientific">Nonomuraea monospora</name>
    <dbReference type="NCBI Taxonomy" id="568818"/>
    <lineage>
        <taxon>Bacteria</taxon>
        <taxon>Bacillati</taxon>
        <taxon>Actinomycetota</taxon>
        <taxon>Actinomycetes</taxon>
        <taxon>Streptosporangiales</taxon>
        <taxon>Streptosporangiaceae</taxon>
        <taxon>Nonomuraea</taxon>
    </lineage>
</organism>
<sequence>MAAEPTEPKSRYLHYLEAVTGPLEDKKRFRQYKARVKRLPGHYRIAAEALERYLMHFGPADGSGAMQMYEDLAELLERSAADGTPIRDVFGQDPVEFVEAFMANYPLGQYRRRERRRFTDAIARAAGEEPASSRSDDL</sequence>
<dbReference type="SUPFAM" id="SSF158560">
    <property type="entry name" value="BH3980-like"/>
    <property type="match status" value="1"/>
</dbReference>
<gene>
    <name evidence="1" type="ORF">GCM10009850_080960</name>
</gene>
<keyword evidence="2" id="KW-1185">Reference proteome</keyword>
<comment type="caution">
    <text evidence="1">The sequence shown here is derived from an EMBL/GenBank/DDBJ whole genome shotgun (WGS) entry which is preliminary data.</text>
</comment>